<dbReference type="InterPro" id="IPR024185">
    <property type="entry name" value="FTHF_cligase-like_sf"/>
</dbReference>
<feature type="domain" description="LUD" evidence="2">
    <location>
        <begin position="54"/>
        <end position="236"/>
    </location>
</feature>
<dbReference type="Proteomes" id="UP001145069">
    <property type="component" value="Unassembled WGS sequence"/>
</dbReference>
<evidence type="ECO:0000313" key="4">
    <source>
        <dbReference type="Proteomes" id="UP001145069"/>
    </source>
</evidence>
<reference evidence="3" key="1">
    <citation type="submission" date="2022-06" db="EMBL/GenBank/DDBJ databases">
        <title>Aquibacillus sp. a new bacterium isolated from soil saline samples.</title>
        <authorList>
            <person name="Galisteo C."/>
            <person name="De La Haba R."/>
            <person name="Sanchez-Porro C."/>
            <person name="Ventosa A."/>
        </authorList>
    </citation>
    <scope>NUCLEOTIDE SEQUENCE</scope>
    <source>
        <strain evidence="3">3ASR75-54</strain>
    </source>
</reference>
<protein>
    <recommendedName>
        <fullName evidence="1">Lactate utilization protein C</fullName>
    </recommendedName>
</protein>
<name>A0A9X3WJ75_9BACI</name>
<gene>
    <name evidence="1" type="primary">lutC</name>
    <name evidence="3" type="ORF">NC799_14255</name>
</gene>
<accession>A0A9X3WJ75</accession>
<sequence length="239" mass="26566">MPKGMIENREAFLDTIATQLGRKRRSKGVERPNFHHQVQWDVLAGLSENELVDVLEEQCKSIHTKLIRTKERDLAKALFDVIDDYGGKSVITWDDPRFGSFQLDEPFEAWKERGINVQKWNSSNGAESLHFAEKADVGITFSDITLAESGTVVLFSDKGKGRSVSLLPATYIAIVPKSTLVPRMSQATREIHNRVSGGERVPSCVNFITGPSNSADIEMNLVVGVHGPIKATYVVVEDR</sequence>
<comment type="similarity">
    <text evidence="1">Belongs to the LutC/YkgG family.</text>
</comment>
<dbReference type="InterPro" id="IPR003741">
    <property type="entry name" value="LUD_dom"/>
</dbReference>
<dbReference type="AlphaFoldDB" id="A0A9X3WJ75"/>
<dbReference type="HAMAP" id="MF_02104">
    <property type="entry name" value="LutC"/>
    <property type="match status" value="1"/>
</dbReference>
<keyword evidence="4" id="KW-1185">Reference proteome</keyword>
<evidence type="ECO:0000259" key="2">
    <source>
        <dbReference type="Pfam" id="PF02589"/>
    </source>
</evidence>
<dbReference type="Gene3D" id="3.40.50.10420">
    <property type="entry name" value="NagB/RpiA/CoA transferase-like"/>
    <property type="match status" value="1"/>
</dbReference>
<comment type="caution">
    <text evidence="3">The sequence shown here is derived from an EMBL/GenBank/DDBJ whole genome shotgun (WGS) entry which is preliminary data.</text>
</comment>
<organism evidence="3 4">
    <name type="scientific">Aquibacillus salsiterrae</name>
    <dbReference type="NCBI Taxonomy" id="2950439"/>
    <lineage>
        <taxon>Bacteria</taxon>
        <taxon>Bacillati</taxon>
        <taxon>Bacillota</taxon>
        <taxon>Bacilli</taxon>
        <taxon>Bacillales</taxon>
        <taxon>Bacillaceae</taxon>
        <taxon>Aquibacillus</taxon>
    </lineage>
</organism>
<dbReference type="EMBL" id="JAMQKC010000018">
    <property type="protein sequence ID" value="MDC3418051.1"/>
    <property type="molecule type" value="Genomic_DNA"/>
</dbReference>
<proteinExistence type="inferred from homology"/>
<dbReference type="InterPro" id="IPR022823">
    <property type="entry name" value="LutC"/>
</dbReference>
<evidence type="ECO:0000256" key="1">
    <source>
        <dbReference type="HAMAP-Rule" id="MF_02104"/>
    </source>
</evidence>
<dbReference type="InterPro" id="IPR037171">
    <property type="entry name" value="NagB/RpiA_transferase-like"/>
</dbReference>
<comment type="function">
    <text evidence="1">Is involved in L-lactate degradation and allows cells to grow with lactate as the sole carbon source.</text>
</comment>
<evidence type="ECO:0000313" key="3">
    <source>
        <dbReference type="EMBL" id="MDC3418051.1"/>
    </source>
</evidence>
<dbReference type="SUPFAM" id="SSF100950">
    <property type="entry name" value="NagB/RpiA/CoA transferase-like"/>
    <property type="match status" value="1"/>
</dbReference>
<dbReference type="GO" id="GO:0006089">
    <property type="term" value="P:lactate metabolic process"/>
    <property type="evidence" value="ECO:0007669"/>
    <property type="project" value="UniProtKB-UniRule"/>
</dbReference>
<dbReference type="PANTHER" id="PTHR43682">
    <property type="entry name" value="LACTATE UTILIZATION PROTEIN C"/>
    <property type="match status" value="1"/>
</dbReference>
<dbReference type="Pfam" id="PF02589">
    <property type="entry name" value="LUD_dom"/>
    <property type="match status" value="1"/>
</dbReference>
<dbReference type="PANTHER" id="PTHR43682:SF1">
    <property type="entry name" value="LACTATE UTILIZATION PROTEIN C"/>
    <property type="match status" value="1"/>
</dbReference>